<reference evidence="6" key="1">
    <citation type="submission" date="2010-10" db="EMBL/GenBank/DDBJ databases">
        <title>The complete genome of Halanaerobium praevalens DSM 2228.</title>
        <authorList>
            <consortium name="US DOE Joint Genome Institute (JGI-PGF)"/>
            <person name="Lucas S."/>
            <person name="Copeland A."/>
            <person name="Lapidus A."/>
            <person name="Glavina del Rio T."/>
            <person name="Dalin E."/>
            <person name="Tice H."/>
            <person name="Bruce D."/>
            <person name="Goodwin L."/>
            <person name="Pitluck S."/>
            <person name="Kyrpides N."/>
            <person name="Mavromatis K."/>
            <person name="Ivanova N."/>
            <person name="Ovchinnikova G."/>
            <person name="Chertkov O."/>
            <person name="Detter J.C."/>
            <person name="Han C."/>
            <person name="Larimer F."/>
            <person name="Land M."/>
            <person name="Hauser L."/>
            <person name="Markowitz V."/>
            <person name="Cheng J.-F."/>
            <person name="Hugenholtz P."/>
            <person name="Woyke T."/>
            <person name="Wu D."/>
            <person name="Tindall B."/>
            <person name="Pomrenke H.G."/>
            <person name="Brambilla E."/>
            <person name="Klenk H.-P."/>
            <person name="Eisen J.A."/>
        </authorList>
    </citation>
    <scope>NUCLEOTIDE SEQUENCE [LARGE SCALE GENOMIC DNA]</scope>
    <source>
        <strain evidence="6">ATCC 33744 / DSM 2228 / GSL</strain>
    </source>
</reference>
<dbReference type="PANTHER" id="PTHR21599:SF0">
    <property type="entry name" value="GLYCERATE KINASE"/>
    <property type="match status" value="1"/>
</dbReference>
<reference evidence="5 6" key="2">
    <citation type="journal article" date="2011" name="Stand. Genomic Sci.">
        <title>Complete genome sequence of the extremely halophilic Halanaerobium praevalens type strain (GSL).</title>
        <authorList>
            <person name="Ivanova N."/>
            <person name="Sikorski J."/>
            <person name="Chertkov O."/>
            <person name="Nolan M."/>
            <person name="Lucas S."/>
            <person name="Hammon N."/>
            <person name="Deshpande S."/>
            <person name="Cheng J.F."/>
            <person name="Tapia R."/>
            <person name="Han C."/>
            <person name="Goodwin L."/>
            <person name="Pitluck S."/>
            <person name="Huntemann M."/>
            <person name="Liolios K."/>
            <person name="Pagani I."/>
            <person name="Mavromatis K."/>
            <person name="Ovchinikova G."/>
            <person name="Pati A."/>
            <person name="Chen A."/>
            <person name="Palaniappan K."/>
            <person name="Land M."/>
            <person name="Hauser L."/>
            <person name="Brambilla E.M."/>
            <person name="Kannan K.P."/>
            <person name="Rohde M."/>
            <person name="Tindall B.J."/>
            <person name="Goker M."/>
            <person name="Detter J.C."/>
            <person name="Woyke T."/>
            <person name="Bristow J."/>
            <person name="Eisen J.A."/>
            <person name="Markowitz V."/>
            <person name="Hugenholtz P."/>
            <person name="Kyrpides N.C."/>
            <person name="Klenk H.P."/>
            <person name="Lapidus A."/>
        </authorList>
    </citation>
    <scope>NUCLEOTIDE SEQUENCE [LARGE SCALE GENOMIC DNA]</scope>
    <source>
        <strain evidence="6">ATCC 33744 / DSM 2228 / GSL</strain>
    </source>
</reference>
<dbReference type="SUPFAM" id="SSF110738">
    <property type="entry name" value="Glycerate kinase I"/>
    <property type="match status" value="1"/>
</dbReference>
<dbReference type="AlphaFoldDB" id="E3DN67"/>
<evidence type="ECO:0000256" key="2">
    <source>
        <dbReference type="ARBA" id="ARBA00022679"/>
    </source>
</evidence>
<dbReference type="EC" id="2.7.1.31" evidence="5"/>
<accession>E3DN67</accession>
<dbReference type="GO" id="GO:0008887">
    <property type="term" value="F:glycerate kinase activity"/>
    <property type="evidence" value="ECO:0007669"/>
    <property type="project" value="UniProtKB-UniRule"/>
</dbReference>
<dbReference type="EMBL" id="CP002175">
    <property type="protein sequence ID" value="ADO76473.1"/>
    <property type="molecule type" value="Genomic_DNA"/>
</dbReference>
<sequence length="381" mass="39481">MNILVAPDSFKGSLTALEVAENIKEGIKIAVPQAKVELLPMADGGEGTVQALVDATGGQIIKTKVTGPLGAKVDSFYGLLGNNKTAVIEMAAASGLLLVPKDQRNPLKTTTYGTGELIKSALDQGAEKIIIGIGGSATNDAGVGMAQALGAQILNAAGQQIGFGGGSLDQIAKIDLEGLDPRLEKTEILTACDVDNPLFGQNGAAYIYAPQKGADSKMVKKLDQKLRYFNQKLIEELGENINEIPGAGAAGGLGAGLLAFLEADLKAGIKIILELLNFEKKLENVDLVITGEGCLDAQSLNGKVPVGVAHAAAPKEIPVIAIAGSLGPKADKILAEGVNSYFSIINKPATLAEIIDQTPELIVSLSEQIMRTILLVPGTEK</sequence>
<dbReference type="KEGG" id="hpk:Hprae_0316"/>
<dbReference type="PATRIC" id="fig|572479.3.peg.319"/>
<dbReference type="STRING" id="572479.Hprae_0316"/>
<evidence type="ECO:0000256" key="4">
    <source>
        <dbReference type="PIRNR" id="PIRNR006078"/>
    </source>
</evidence>
<proteinExistence type="inferred from homology"/>
<protein>
    <submittedName>
        <fullName evidence="5">Glycerate kinase</fullName>
        <ecNumber evidence="5">2.7.1.31</ecNumber>
    </submittedName>
</protein>
<evidence type="ECO:0000313" key="5">
    <source>
        <dbReference type="EMBL" id="ADO76473.1"/>
    </source>
</evidence>
<dbReference type="InterPro" id="IPR036129">
    <property type="entry name" value="Glycerate_kinase_sf"/>
</dbReference>
<evidence type="ECO:0000313" key="6">
    <source>
        <dbReference type="Proteomes" id="UP000006866"/>
    </source>
</evidence>
<dbReference type="InterPro" id="IPR018197">
    <property type="entry name" value="Glycerate_kinase_RE-like"/>
</dbReference>
<dbReference type="HOGENOM" id="CLU_028255_0_0_9"/>
<evidence type="ECO:0000256" key="1">
    <source>
        <dbReference type="ARBA" id="ARBA00006284"/>
    </source>
</evidence>
<dbReference type="InterPro" id="IPR004381">
    <property type="entry name" value="Glycerate_kinase"/>
</dbReference>
<comment type="similarity">
    <text evidence="1 4">Belongs to the glycerate kinase type-1 family.</text>
</comment>
<keyword evidence="2 4" id="KW-0808">Transferase</keyword>
<dbReference type="NCBIfam" id="TIGR00045">
    <property type="entry name" value="glycerate kinase"/>
    <property type="match status" value="1"/>
</dbReference>
<keyword evidence="3 4" id="KW-0418">Kinase</keyword>
<dbReference type="eggNOG" id="COG1929">
    <property type="taxonomic scope" value="Bacteria"/>
</dbReference>
<name>E3DN67_HALPG</name>
<dbReference type="Gene3D" id="3.40.50.10350">
    <property type="entry name" value="Glycerate kinase, domain 1"/>
    <property type="match status" value="1"/>
</dbReference>
<dbReference type="RefSeq" id="WP_014552506.1">
    <property type="nucleotide sequence ID" value="NC_017455.1"/>
</dbReference>
<dbReference type="Proteomes" id="UP000006866">
    <property type="component" value="Chromosome"/>
</dbReference>
<dbReference type="PIRSF" id="PIRSF006078">
    <property type="entry name" value="GlxK"/>
    <property type="match status" value="1"/>
</dbReference>
<gene>
    <name evidence="5" type="ordered locus">Hprae_0316</name>
</gene>
<evidence type="ECO:0000256" key="3">
    <source>
        <dbReference type="ARBA" id="ARBA00022777"/>
    </source>
</evidence>
<keyword evidence="6" id="KW-1185">Reference proteome</keyword>
<dbReference type="PANTHER" id="PTHR21599">
    <property type="entry name" value="GLYCERATE KINASE"/>
    <property type="match status" value="1"/>
</dbReference>
<dbReference type="Pfam" id="PF02595">
    <property type="entry name" value="Gly_kinase"/>
    <property type="match status" value="1"/>
</dbReference>
<dbReference type="OrthoDB" id="9774290at2"/>
<dbReference type="InterPro" id="IPR018193">
    <property type="entry name" value="Glyc_kinase_flavodox-like_fold"/>
</dbReference>
<dbReference type="GO" id="GO:0031388">
    <property type="term" value="P:organic acid phosphorylation"/>
    <property type="evidence" value="ECO:0007669"/>
    <property type="project" value="UniProtKB-UniRule"/>
</dbReference>
<organism evidence="5 6">
    <name type="scientific">Halanaerobium praevalens (strain ATCC 33744 / DSM 2228 / GSL)</name>
    <dbReference type="NCBI Taxonomy" id="572479"/>
    <lineage>
        <taxon>Bacteria</taxon>
        <taxon>Bacillati</taxon>
        <taxon>Bacillota</taxon>
        <taxon>Clostridia</taxon>
        <taxon>Halanaerobiales</taxon>
        <taxon>Halanaerobiaceae</taxon>
        <taxon>Halanaerobium</taxon>
    </lineage>
</organism>
<dbReference type="Gene3D" id="3.90.1510.10">
    <property type="entry name" value="Glycerate kinase, domain 2"/>
    <property type="match status" value="1"/>
</dbReference>